<dbReference type="Proteomes" id="UP000321805">
    <property type="component" value="Chromosome"/>
</dbReference>
<dbReference type="Gene3D" id="3.40.50.300">
    <property type="entry name" value="P-loop containing nucleotide triphosphate hydrolases"/>
    <property type="match status" value="1"/>
</dbReference>
<organism evidence="2 3">
    <name type="scientific">Baekduia soli</name>
    <dbReference type="NCBI Taxonomy" id="496014"/>
    <lineage>
        <taxon>Bacteria</taxon>
        <taxon>Bacillati</taxon>
        <taxon>Actinomycetota</taxon>
        <taxon>Thermoleophilia</taxon>
        <taxon>Solirubrobacterales</taxon>
        <taxon>Baekduiaceae</taxon>
        <taxon>Baekduia</taxon>
    </lineage>
</organism>
<evidence type="ECO:0000259" key="1">
    <source>
        <dbReference type="Pfam" id="PF03976"/>
    </source>
</evidence>
<dbReference type="KEGG" id="bsol:FSW04_02900"/>
<keyword evidence="3" id="KW-1185">Reference proteome</keyword>
<evidence type="ECO:0000313" key="3">
    <source>
        <dbReference type="Proteomes" id="UP000321805"/>
    </source>
</evidence>
<dbReference type="InterPro" id="IPR027417">
    <property type="entry name" value="P-loop_NTPase"/>
</dbReference>
<dbReference type="RefSeq" id="WP_146916067.1">
    <property type="nucleotide sequence ID" value="NZ_CP042430.1"/>
</dbReference>
<dbReference type="GO" id="GO:0016740">
    <property type="term" value="F:transferase activity"/>
    <property type="evidence" value="ECO:0007669"/>
    <property type="project" value="UniProtKB-KW"/>
</dbReference>
<dbReference type="Pfam" id="PF03976">
    <property type="entry name" value="PPK2"/>
    <property type="match status" value="1"/>
</dbReference>
<name>A0A5B8U130_9ACTN</name>
<dbReference type="PANTHER" id="PTHR34383">
    <property type="entry name" value="POLYPHOSPHATE:AMP PHOSPHOTRANSFERASE-RELATED"/>
    <property type="match status" value="1"/>
</dbReference>
<dbReference type="SUPFAM" id="SSF52540">
    <property type="entry name" value="P-loop containing nucleoside triphosphate hydrolases"/>
    <property type="match status" value="1"/>
</dbReference>
<feature type="domain" description="Polyphosphate kinase-2-related" evidence="1">
    <location>
        <begin position="47"/>
        <end position="241"/>
    </location>
</feature>
<gene>
    <name evidence="2" type="ORF">FSW04_02900</name>
</gene>
<sequence>MGRLDELDLTRRLKRSEQDERLAAGGRRLAQLRLALGGRLDGSGRLGPGLAVVMEGWDASGKGGAIKRIVAPIDNRHVRIASYAAPTDDELRHHYLLRFASAVPGLGGFTIFDRSWYGRVLVERVEGLASEDRWRRAYDEIAGAERSLAAEGTIIVKFWMHISAEEQLRRFQRRERDPLKAWKITEEDWRNREKRPEYVEAVEEMLVRTDLHEAPWILVEAESKRYARVRVLESLIDQIERGCAARGFALPDPIDAKESTV</sequence>
<dbReference type="PANTHER" id="PTHR34383:SF3">
    <property type="entry name" value="POLYPHOSPHATE:AMP PHOSPHOTRANSFERASE"/>
    <property type="match status" value="1"/>
</dbReference>
<evidence type="ECO:0000313" key="2">
    <source>
        <dbReference type="EMBL" id="QEC46632.1"/>
    </source>
</evidence>
<dbReference type="AlphaFoldDB" id="A0A5B8U130"/>
<proteinExistence type="predicted"/>
<protein>
    <submittedName>
        <fullName evidence="2">UDP-galactose-lipid carrier transferase</fullName>
    </submittedName>
</protein>
<dbReference type="OrthoDB" id="9775224at2"/>
<keyword evidence="2" id="KW-0808">Transferase</keyword>
<dbReference type="EMBL" id="CP042430">
    <property type="protein sequence ID" value="QEC46632.1"/>
    <property type="molecule type" value="Genomic_DNA"/>
</dbReference>
<accession>A0A5B8U130</accession>
<reference evidence="2 3" key="1">
    <citation type="journal article" date="2018" name="J. Microbiol.">
        <title>Baekduia soli gen. nov., sp. nov., a novel bacterium isolated from the soil of Baekdu Mountain and proposal of a novel family name, Baekduiaceae fam. nov.</title>
        <authorList>
            <person name="An D.S."/>
            <person name="Siddiqi M.Z."/>
            <person name="Kim K.H."/>
            <person name="Yu H.S."/>
            <person name="Im W.T."/>
        </authorList>
    </citation>
    <scope>NUCLEOTIDE SEQUENCE [LARGE SCALE GENOMIC DNA]</scope>
    <source>
        <strain evidence="2 3">BR7-21</strain>
    </source>
</reference>
<dbReference type="InterPro" id="IPR022488">
    <property type="entry name" value="PPK2-related"/>
</dbReference>